<protein>
    <submittedName>
        <fullName evidence="12">Reverse transcriptase domain-containing protein</fullName>
    </submittedName>
</protein>
<dbReference type="InterPro" id="IPR001584">
    <property type="entry name" value="Integrase_cat-core"/>
</dbReference>
<dbReference type="InterPro" id="IPR036397">
    <property type="entry name" value="RNaseH_sf"/>
</dbReference>
<dbReference type="InterPro" id="IPR041588">
    <property type="entry name" value="Integrase_H2C2"/>
</dbReference>
<dbReference type="Pfam" id="PF17921">
    <property type="entry name" value="Integrase_H2C2"/>
    <property type="match status" value="1"/>
</dbReference>
<dbReference type="InterPro" id="IPR012337">
    <property type="entry name" value="RNaseH-like_sf"/>
</dbReference>
<feature type="domain" description="Integrase catalytic" evidence="11">
    <location>
        <begin position="293"/>
        <end position="462"/>
    </location>
</feature>
<accession>A0ABQ5IPC6</accession>
<keyword evidence="1" id="KW-0645">Protease</keyword>
<dbReference type="Gene3D" id="3.30.420.10">
    <property type="entry name" value="Ribonuclease H-like superfamily/Ribonuclease H"/>
    <property type="match status" value="1"/>
</dbReference>
<reference evidence="12" key="2">
    <citation type="submission" date="2022-01" db="EMBL/GenBank/DDBJ databases">
        <authorList>
            <person name="Yamashiro T."/>
            <person name="Shiraishi A."/>
            <person name="Satake H."/>
            <person name="Nakayama K."/>
        </authorList>
    </citation>
    <scope>NUCLEOTIDE SEQUENCE</scope>
</reference>
<evidence type="ECO:0000256" key="3">
    <source>
        <dbReference type="ARBA" id="ARBA00022750"/>
    </source>
</evidence>
<evidence type="ECO:0000256" key="10">
    <source>
        <dbReference type="ARBA" id="ARBA00023172"/>
    </source>
</evidence>
<evidence type="ECO:0000259" key="11">
    <source>
        <dbReference type="PROSITE" id="PS50994"/>
    </source>
</evidence>
<dbReference type="EMBL" id="BQNB010021022">
    <property type="protein sequence ID" value="GJU02047.1"/>
    <property type="molecule type" value="Genomic_DNA"/>
</dbReference>
<dbReference type="Proteomes" id="UP001151760">
    <property type="component" value="Unassembled WGS sequence"/>
</dbReference>
<keyword evidence="2" id="KW-0479">Metal-binding</keyword>
<dbReference type="Gene3D" id="3.10.10.10">
    <property type="entry name" value="HIV Type 1 Reverse Transcriptase, subunit A, domain 1"/>
    <property type="match status" value="1"/>
</dbReference>
<dbReference type="SUPFAM" id="SSF53098">
    <property type="entry name" value="Ribonuclease H-like"/>
    <property type="match status" value="1"/>
</dbReference>
<comment type="caution">
    <text evidence="12">The sequence shown here is derived from an EMBL/GenBank/DDBJ whole genome shotgun (WGS) entry which is preliminary data.</text>
</comment>
<dbReference type="PANTHER" id="PTHR37984">
    <property type="entry name" value="PROTEIN CBG26694"/>
    <property type="match status" value="1"/>
</dbReference>
<dbReference type="Gene3D" id="1.10.340.70">
    <property type="match status" value="1"/>
</dbReference>
<dbReference type="PANTHER" id="PTHR37984:SF15">
    <property type="entry name" value="INTEGRASE CATALYTIC DOMAIN-CONTAINING PROTEIN"/>
    <property type="match status" value="1"/>
</dbReference>
<keyword evidence="8" id="KW-0548">Nucleotidyltransferase</keyword>
<dbReference type="CDD" id="cd01647">
    <property type="entry name" value="RT_LTR"/>
    <property type="match status" value="1"/>
</dbReference>
<organism evidence="12 13">
    <name type="scientific">Tanacetum coccineum</name>
    <dbReference type="NCBI Taxonomy" id="301880"/>
    <lineage>
        <taxon>Eukaryota</taxon>
        <taxon>Viridiplantae</taxon>
        <taxon>Streptophyta</taxon>
        <taxon>Embryophyta</taxon>
        <taxon>Tracheophyta</taxon>
        <taxon>Spermatophyta</taxon>
        <taxon>Magnoliopsida</taxon>
        <taxon>eudicotyledons</taxon>
        <taxon>Gunneridae</taxon>
        <taxon>Pentapetalae</taxon>
        <taxon>asterids</taxon>
        <taxon>campanulids</taxon>
        <taxon>Asterales</taxon>
        <taxon>Asteraceae</taxon>
        <taxon>Asteroideae</taxon>
        <taxon>Anthemideae</taxon>
        <taxon>Anthemidinae</taxon>
        <taxon>Tanacetum</taxon>
    </lineage>
</organism>
<keyword evidence="5" id="KW-0460">Magnesium</keyword>
<evidence type="ECO:0000313" key="12">
    <source>
        <dbReference type="EMBL" id="GJU02047.1"/>
    </source>
</evidence>
<dbReference type="Pfam" id="PF24626">
    <property type="entry name" value="SH3_Tf2-1"/>
    <property type="match status" value="1"/>
</dbReference>
<keyword evidence="3" id="KW-0064">Aspartyl protease</keyword>
<keyword evidence="8" id="KW-0239">DNA-directed DNA polymerase</keyword>
<keyword evidence="4" id="KW-0378">Hydrolase</keyword>
<dbReference type="InterPro" id="IPR043128">
    <property type="entry name" value="Rev_trsase/Diguanyl_cyclase"/>
</dbReference>
<evidence type="ECO:0000256" key="4">
    <source>
        <dbReference type="ARBA" id="ARBA00022801"/>
    </source>
</evidence>
<name>A0ABQ5IPC6_9ASTR</name>
<proteinExistence type="predicted"/>
<dbReference type="PROSITE" id="PS50994">
    <property type="entry name" value="INTEGRASE"/>
    <property type="match status" value="1"/>
</dbReference>
<evidence type="ECO:0000313" key="13">
    <source>
        <dbReference type="Proteomes" id="UP001151760"/>
    </source>
</evidence>
<reference evidence="12" key="1">
    <citation type="journal article" date="2022" name="Int. J. Mol. Sci.">
        <title>Draft Genome of Tanacetum Coccineum: Genomic Comparison of Closely Related Tanacetum-Family Plants.</title>
        <authorList>
            <person name="Yamashiro T."/>
            <person name="Shiraishi A."/>
            <person name="Nakayama K."/>
            <person name="Satake H."/>
        </authorList>
    </citation>
    <scope>NUCLEOTIDE SEQUENCE</scope>
</reference>
<evidence type="ECO:0000256" key="1">
    <source>
        <dbReference type="ARBA" id="ARBA00022670"/>
    </source>
</evidence>
<keyword evidence="7 12" id="KW-0695">RNA-directed DNA polymerase</keyword>
<keyword evidence="9" id="KW-0238">DNA-binding</keyword>
<keyword evidence="13" id="KW-1185">Reference proteome</keyword>
<dbReference type="SUPFAM" id="SSF56672">
    <property type="entry name" value="DNA/RNA polymerases"/>
    <property type="match status" value="1"/>
</dbReference>
<evidence type="ECO:0000256" key="8">
    <source>
        <dbReference type="ARBA" id="ARBA00022932"/>
    </source>
</evidence>
<dbReference type="InterPro" id="IPR000477">
    <property type="entry name" value="RT_dom"/>
</dbReference>
<evidence type="ECO:0000256" key="9">
    <source>
        <dbReference type="ARBA" id="ARBA00023125"/>
    </source>
</evidence>
<gene>
    <name evidence="12" type="ORF">Tco_1112385</name>
</gene>
<evidence type="ECO:0000256" key="5">
    <source>
        <dbReference type="ARBA" id="ARBA00022842"/>
    </source>
</evidence>
<keyword evidence="8" id="KW-0808">Transferase</keyword>
<evidence type="ECO:0000256" key="6">
    <source>
        <dbReference type="ARBA" id="ARBA00022908"/>
    </source>
</evidence>
<sequence>MEGVYGSTQREELSGQLKELQDKGFIRPSSSPWRVQVLFVKDKDDSFRMCIDYRELNKLTIKNRYPLHKIDNLFDQLQGSQYFSKIDLRSGYHQLRVHGDDIPKTAFITCYRHFEFTVMPFGLTNILATHKEHEVHLGLILELLKEEKLYDPSKIEAVKNWEALRTPFEGEEQEKAFQTLKDKLCNAPILALPDGSEDFVIELISDYDCEIRYHPGKANVVADALKASNEPATMQQGMDELMERRSDGALYYLDRIWVPLKGDMRTLIMDEAYKSKYYVHPGADKMYYDLRDRYWWPGMKKDIAVYVSRIAMDFVTKLPRTSSRHDTIWVIVDRLTKSAHFLPMREDYKMDRLAKLYLNEIVARHGVPISIISDRDSRFTLRFWQSMQEALGTRLDMITAYHPQTDGQSERTIQTLEDMLRACVLDFEGSWDVHLPLVEFSYNNSYHSSVRCAPFETLYGRKCRSPIMWAEVGEGHLIGLELVQETTKKISQIKDRLKAARYHQKSYADKRRKPLEFSVGEYVLLKVSPLKGVVRFGKKGKLTPRFVGPFEITERIGPVAYRLDLPE</sequence>
<keyword evidence="10" id="KW-0233">DNA recombination</keyword>
<evidence type="ECO:0000256" key="7">
    <source>
        <dbReference type="ARBA" id="ARBA00022918"/>
    </source>
</evidence>
<keyword evidence="6" id="KW-0229">DNA integration</keyword>
<dbReference type="Gene3D" id="3.30.70.270">
    <property type="match status" value="1"/>
</dbReference>
<dbReference type="Pfam" id="PF00078">
    <property type="entry name" value="RVT_1"/>
    <property type="match status" value="1"/>
</dbReference>
<dbReference type="InterPro" id="IPR043502">
    <property type="entry name" value="DNA/RNA_pol_sf"/>
</dbReference>
<dbReference type="InterPro" id="IPR050951">
    <property type="entry name" value="Retrovirus_Pol_polyprotein"/>
</dbReference>
<dbReference type="InterPro" id="IPR056924">
    <property type="entry name" value="SH3_Tf2-1"/>
</dbReference>
<evidence type="ECO:0000256" key="2">
    <source>
        <dbReference type="ARBA" id="ARBA00022723"/>
    </source>
</evidence>
<dbReference type="GO" id="GO:0003964">
    <property type="term" value="F:RNA-directed DNA polymerase activity"/>
    <property type="evidence" value="ECO:0007669"/>
    <property type="project" value="UniProtKB-KW"/>
</dbReference>